<dbReference type="EMBL" id="JAPFFF010000003">
    <property type="protein sequence ID" value="KAK8894508.1"/>
    <property type="molecule type" value="Genomic_DNA"/>
</dbReference>
<feature type="compositionally biased region" description="Basic and acidic residues" evidence="2">
    <location>
        <begin position="1"/>
        <end position="10"/>
    </location>
</feature>
<evidence type="ECO:0000256" key="2">
    <source>
        <dbReference type="SAM" id="MobiDB-lite"/>
    </source>
</evidence>
<sequence length="2027" mass="236421">MSLYNNERRNPYRSNLNYTNVPPDNDSFSSETLSPISKSPLVNYRRLSQNRQKSSRSSNSNNFNASLSIAKNSVKLHQIKRDLSSLKSVFVAEFDTFQSVLARARNDIFETLQRQSKSSFVSRGYSFRQRDAKISSLEQKINELTEQLRLQKTQNRNTQILQLQDELEEKKAYIEEIEHNYSQEIQQLKYKVQEQADTIREFKSQRFQIVQLQTQLDEKNRTIQKLKDDYQTAVSQLDTQIESNEEAADDIQYTIESINQLKDEVSQSELKQKSLQAELAKVKKELQNEIDNNSALRSQYNDSLTKIGQLTQSVNSKDQNYDNLISKIKDLQKQITEKNNTIESQNNEISVLQAERSLTISKPLENSQLESQSSQNFNMKQKELQKLKIENLSLKSQLEKVTIENKECQNLIKALRVNMQQSEESMSLLKDQLQKSQSSFERKESRVHSFKEEIIRLQNVLEQKEKLVTELMDTENSRSREIERLHAELERSHSEITQKVDPDEKFHQQYQEMSQKLSELNTKLNSMDLLNIQQNETIKELTATIENQKEKIASNEKENIRINTENASLRSQNDEYREQTESTIKRLQRELNSLQSQFDSTVNENAGFSEKYNNLMKNIRTNTEKADQLFIENTDLRRENALLIQRVNTELLPMKDENQRLKDLVEKLRMAEKVVTDENTRIFTENEILKKTKIKEASLLQDSVDSRNNELIKTKKLLAETKEEMSQYKDDIDKLLKFYQVSSFETALDHCKQYYEDCSQYQKLIVEQEEQIKNLANQNDELKQDLTKAKLQIHEIEQNDSAQRKKIQNLTDHIAELEKTSVDNANALSIKEEENQDLQECFDQLREDFASIQDVIEFQNVDSLKRSILELQNYNKEYSDRLKNIQLSLDQSKVENRKQILLINDLTKKNELQKNQIERLTKKLEEAREQITEEGEQSHQSTLQLQRELNEKDEQIELMNYEFERFHQRFNFAKNEDLFSTVTLLIDNKTQEIEKLQFANSQNETKLNQTISELNNALEKKENQLKKLSKVRDEKSVYSNKANKLEIEVTTLKSSLQKCQKELEVATDRVKSIVTQLQKFTKCEKPEDIEVVIDSLASRLSYKKEKINEIKASNEELLEENTKLKTEIQRISLESFEARNTNEKREIEMKKRDNDTLVYFGVSSIDQLQANYDEMKKSIEGYQDQIKTDEIKIHNMNDKIKAKDAKIDNLTNERDSLAENNKQLVNKFNEVEKQYLELKEKHLSVTKSSEKVDQELAELKRSNKSLYDENQANLAKSQTLSSQNFDFSTQIRDLKKENQRLSNDNTQYVSEIQKLKDQNLALLNDTESKFNTNQRLELNNKTLTAQNDKFKQENEEMAKKMGEVSAEKKEIAEQIDGLKSKIDSLSNEKTSILAQNQTLQSKFDSLNGQIQDLSEKLSKSNEELDLLKIENKSATTKLESQTSQVTAFMKQNKELYSENQSLNTQIETLKAENRQLSSKNKSLSLQAKRVSSENDQLLKSTQLDTTNYDSLEEENQALKVQNETLSINNKSLSNEMKEMEEQSEQILHENNQLKTDIGLLKIKVRAVENEAKVLRQQISVFQNQNNDLKKENKTLTSDNRILMSKNSESNVQQKNIIDNNEALTKKNSELEIEKNKILIENKAQAAEIESLKNQNENLNRKYLELTVLYETSAAKKKQNEDDLQKTREKERSFMTSSKELSKLNQELTSKNGQLSSENQNLNLQVEKLSLKVTELEQRVSSSNMENKKLVEKSNDLSQKLENETAKIIKLKNKLRVSRKQASDLAATTRQLVDQSNEIEMLKNDLAYGDDENTIKKLTILVNKNEELQKILHQSKIANEQYHKQTDQILDQCNNFMRDVFITIDHGELRDYALPLEKEEMQKVLAAVKEYRDQYIKFKRYNDKIVEEATTMGYDSTDVGGAIQYISRCFTEGVQNGDVDDLQRTITDMTSASDKRKQNSKEAVDKYRKKYQKSQREILDLKETIAQLINIHTHNTDEINYSVLRKNLNEDQLEILEIPQEEEEEAEN</sequence>
<feature type="coiled-coil region" evidence="1">
    <location>
        <begin position="510"/>
        <end position="604"/>
    </location>
</feature>
<dbReference type="Gene3D" id="1.10.287.1490">
    <property type="match status" value="1"/>
</dbReference>
<feature type="coiled-coil region" evidence="1">
    <location>
        <begin position="127"/>
        <end position="477"/>
    </location>
</feature>
<feature type="coiled-coil region" evidence="1">
    <location>
        <begin position="711"/>
        <end position="799"/>
    </location>
</feature>
<dbReference type="PANTHER" id="PTHR43941">
    <property type="entry name" value="STRUCTURAL MAINTENANCE OF CHROMOSOMES PROTEIN 2"/>
    <property type="match status" value="1"/>
</dbReference>
<feature type="coiled-coil region" evidence="1">
    <location>
        <begin position="1100"/>
        <end position="1668"/>
    </location>
</feature>
<name>A0ABR2KTY1_9EUKA</name>
<feature type="region of interest" description="Disordered" evidence="2">
    <location>
        <begin position="1674"/>
        <end position="1698"/>
    </location>
</feature>
<feature type="region of interest" description="Disordered" evidence="2">
    <location>
        <begin position="1"/>
        <end position="64"/>
    </location>
</feature>
<evidence type="ECO:0000313" key="3">
    <source>
        <dbReference type="EMBL" id="KAK8894508.1"/>
    </source>
</evidence>
<dbReference type="PANTHER" id="PTHR43941:SF1">
    <property type="entry name" value="STRUCTURAL MAINTENANCE OF CHROMOSOMES PROTEIN 2"/>
    <property type="match status" value="1"/>
</dbReference>
<feature type="coiled-coil region" evidence="1">
    <location>
        <begin position="828"/>
        <end position="937"/>
    </location>
</feature>
<feature type="coiled-coil region" evidence="1">
    <location>
        <begin position="1004"/>
        <end position="1069"/>
    </location>
</feature>
<keyword evidence="4" id="KW-1185">Reference proteome</keyword>
<comment type="caution">
    <text evidence="3">The sequence shown here is derived from an EMBL/GenBank/DDBJ whole genome shotgun (WGS) entry which is preliminary data.</text>
</comment>
<feature type="compositionally biased region" description="Basic and acidic residues" evidence="2">
    <location>
        <begin position="1677"/>
        <end position="1692"/>
    </location>
</feature>
<feature type="coiled-coil region" evidence="1">
    <location>
        <begin position="1956"/>
        <end position="1990"/>
    </location>
</feature>
<evidence type="ECO:0008006" key="5">
    <source>
        <dbReference type="Google" id="ProtNLM"/>
    </source>
</evidence>
<accession>A0ABR2KTY1</accession>
<keyword evidence="1" id="KW-0175">Coiled coil</keyword>
<protein>
    <recommendedName>
        <fullName evidence="5">Viral A-type inclusion protein</fullName>
    </recommendedName>
</protein>
<organism evidence="3 4">
    <name type="scientific">Tritrichomonas musculus</name>
    <dbReference type="NCBI Taxonomy" id="1915356"/>
    <lineage>
        <taxon>Eukaryota</taxon>
        <taxon>Metamonada</taxon>
        <taxon>Parabasalia</taxon>
        <taxon>Tritrichomonadida</taxon>
        <taxon>Tritrichomonadidae</taxon>
        <taxon>Tritrichomonas</taxon>
    </lineage>
</organism>
<dbReference type="Proteomes" id="UP001470230">
    <property type="component" value="Unassembled WGS sequence"/>
</dbReference>
<gene>
    <name evidence="3" type="ORF">M9Y10_022942</name>
</gene>
<evidence type="ECO:0000256" key="1">
    <source>
        <dbReference type="SAM" id="Coils"/>
    </source>
</evidence>
<feature type="coiled-coil region" evidence="1">
    <location>
        <begin position="1700"/>
        <end position="1804"/>
    </location>
</feature>
<evidence type="ECO:0000313" key="4">
    <source>
        <dbReference type="Proteomes" id="UP001470230"/>
    </source>
</evidence>
<feature type="compositionally biased region" description="Low complexity" evidence="2">
    <location>
        <begin position="45"/>
        <end position="64"/>
    </location>
</feature>
<feature type="compositionally biased region" description="Polar residues" evidence="2">
    <location>
        <begin position="12"/>
        <end position="37"/>
    </location>
</feature>
<reference evidence="3 4" key="1">
    <citation type="submission" date="2024-04" db="EMBL/GenBank/DDBJ databases">
        <title>Tritrichomonas musculus Genome.</title>
        <authorList>
            <person name="Alves-Ferreira E."/>
            <person name="Grigg M."/>
            <person name="Lorenzi H."/>
            <person name="Galac M."/>
        </authorList>
    </citation>
    <scope>NUCLEOTIDE SEQUENCE [LARGE SCALE GENOMIC DNA]</scope>
    <source>
        <strain evidence="3 4">EAF2021</strain>
    </source>
</reference>
<proteinExistence type="predicted"/>